<dbReference type="GO" id="GO:0008233">
    <property type="term" value="F:peptidase activity"/>
    <property type="evidence" value="ECO:0007669"/>
    <property type="project" value="UniProtKB-KW"/>
</dbReference>
<protein>
    <recommendedName>
        <fullName evidence="11">DUF159-domain-containing protein</fullName>
    </recommendedName>
</protein>
<evidence type="ECO:0000313" key="10">
    <source>
        <dbReference type="Proteomes" id="UP000765509"/>
    </source>
</evidence>
<feature type="compositionally biased region" description="Basic and acidic residues" evidence="8">
    <location>
        <begin position="304"/>
        <end position="317"/>
    </location>
</feature>
<dbReference type="GO" id="GO:0006508">
    <property type="term" value="P:proteolysis"/>
    <property type="evidence" value="ECO:0007669"/>
    <property type="project" value="UniProtKB-KW"/>
</dbReference>
<dbReference type="Gene3D" id="3.90.1680.10">
    <property type="entry name" value="SOS response associated peptidase-like"/>
    <property type="match status" value="1"/>
</dbReference>
<feature type="compositionally biased region" description="Low complexity" evidence="8">
    <location>
        <begin position="252"/>
        <end position="262"/>
    </location>
</feature>
<accession>A0A9Q3H0M5</accession>
<keyword evidence="6" id="KW-0238">DNA-binding</keyword>
<dbReference type="EMBL" id="AVOT02008074">
    <property type="protein sequence ID" value="MBW0485245.1"/>
    <property type="molecule type" value="Genomic_DNA"/>
</dbReference>
<feature type="region of interest" description="Disordered" evidence="8">
    <location>
        <begin position="252"/>
        <end position="344"/>
    </location>
</feature>
<evidence type="ECO:0008006" key="11">
    <source>
        <dbReference type="Google" id="ProtNLM"/>
    </source>
</evidence>
<dbReference type="InterPro" id="IPR036590">
    <property type="entry name" value="SRAP-like"/>
</dbReference>
<keyword evidence="2" id="KW-0645">Protease</keyword>
<comment type="caution">
    <text evidence="9">The sequence shown here is derived from an EMBL/GenBank/DDBJ whole genome shotgun (WGS) entry which is preliminary data.</text>
</comment>
<organism evidence="9 10">
    <name type="scientific">Austropuccinia psidii MF-1</name>
    <dbReference type="NCBI Taxonomy" id="1389203"/>
    <lineage>
        <taxon>Eukaryota</taxon>
        <taxon>Fungi</taxon>
        <taxon>Dikarya</taxon>
        <taxon>Basidiomycota</taxon>
        <taxon>Pucciniomycotina</taxon>
        <taxon>Pucciniomycetes</taxon>
        <taxon>Pucciniales</taxon>
        <taxon>Sphaerophragmiaceae</taxon>
        <taxon>Austropuccinia</taxon>
    </lineage>
</organism>
<dbReference type="GO" id="GO:0003697">
    <property type="term" value="F:single-stranded DNA binding"/>
    <property type="evidence" value="ECO:0007669"/>
    <property type="project" value="InterPro"/>
</dbReference>
<evidence type="ECO:0000313" key="9">
    <source>
        <dbReference type="EMBL" id="MBW0485245.1"/>
    </source>
</evidence>
<evidence type="ECO:0000256" key="5">
    <source>
        <dbReference type="ARBA" id="ARBA00023124"/>
    </source>
</evidence>
<proteinExistence type="inferred from homology"/>
<evidence type="ECO:0000256" key="2">
    <source>
        <dbReference type="ARBA" id="ARBA00022670"/>
    </source>
</evidence>
<evidence type="ECO:0000256" key="8">
    <source>
        <dbReference type="SAM" id="MobiDB-lite"/>
    </source>
</evidence>
<feature type="compositionally biased region" description="Polar residues" evidence="8">
    <location>
        <begin position="324"/>
        <end position="334"/>
    </location>
</feature>
<comment type="similarity">
    <text evidence="1">Belongs to the SOS response-associated peptidase family.</text>
</comment>
<name>A0A9Q3H0M5_9BASI</name>
<reference evidence="9" key="1">
    <citation type="submission" date="2021-03" db="EMBL/GenBank/DDBJ databases">
        <title>Draft genome sequence of rust myrtle Austropuccinia psidii MF-1, a brazilian biotype.</title>
        <authorList>
            <person name="Quecine M.C."/>
            <person name="Pachon D.M.R."/>
            <person name="Bonatelli M.L."/>
            <person name="Correr F.H."/>
            <person name="Franceschini L.M."/>
            <person name="Leite T.F."/>
            <person name="Margarido G.R.A."/>
            <person name="Almeida C.A."/>
            <person name="Ferrarezi J.A."/>
            <person name="Labate C.A."/>
        </authorList>
    </citation>
    <scope>NUCLEOTIDE SEQUENCE</scope>
    <source>
        <strain evidence="9">MF-1</strain>
    </source>
</reference>
<feature type="compositionally biased region" description="Basic residues" evidence="8">
    <location>
        <begin position="335"/>
        <end position="344"/>
    </location>
</feature>
<evidence type="ECO:0000256" key="7">
    <source>
        <dbReference type="ARBA" id="ARBA00023239"/>
    </source>
</evidence>
<keyword evidence="3" id="KW-0227">DNA damage</keyword>
<evidence type="ECO:0000256" key="1">
    <source>
        <dbReference type="ARBA" id="ARBA00008136"/>
    </source>
</evidence>
<dbReference type="GO" id="GO:0106300">
    <property type="term" value="P:protein-DNA covalent cross-linking repair"/>
    <property type="evidence" value="ECO:0007669"/>
    <property type="project" value="InterPro"/>
</dbReference>
<keyword evidence="4" id="KW-0378">Hydrolase</keyword>
<evidence type="ECO:0000256" key="6">
    <source>
        <dbReference type="ARBA" id="ARBA00023125"/>
    </source>
</evidence>
<dbReference type="Proteomes" id="UP000765509">
    <property type="component" value="Unassembled WGS sequence"/>
</dbReference>
<evidence type="ECO:0000256" key="3">
    <source>
        <dbReference type="ARBA" id="ARBA00022763"/>
    </source>
</evidence>
<dbReference type="SUPFAM" id="SSF143081">
    <property type="entry name" value="BB1717-like"/>
    <property type="match status" value="1"/>
</dbReference>
<gene>
    <name evidence="9" type="ORF">O181_024960</name>
</gene>
<dbReference type="OrthoDB" id="2111841at2759"/>
<keyword evidence="7" id="KW-0456">Lyase</keyword>
<feature type="compositionally biased region" description="Basic and acidic residues" evidence="8">
    <location>
        <begin position="282"/>
        <end position="297"/>
    </location>
</feature>
<dbReference type="InterPro" id="IPR003738">
    <property type="entry name" value="SRAP"/>
</dbReference>
<evidence type="ECO:0000256" key="4">
    <source>
        <dbReference type="ARBA" id="ARBA00022801"/>
    </source>
</evidence>
<dbReference type="AlphaFoldDB" id="A0A9Q3H0M5"/>
<dbReference type="GO" id="GO:0016829">
    <property type="term" value="F:lyase activity"/>
    <property type="evidence" value="ECO:0007669"/>
    <property type="project" value="UniProtKB-KW"/>
</dbReference>
<dbReference type="PANTHER" id="PTHR13604">
    <property type="entry name" value="DC12-RELATED"/>
    <property type="match status" value="1"/>
</dbReference>
<sequence length="344" mass="38775">MCGRFALSLNQKDLEVALKNIGLQVDQWLNENQYRPNFNLAPQDRAAVVRRVTSKEPDLQMDCMKWGVVPHWTESPPMNGALLNTINARDDKVLESRGLWNSLKPTKRCIIPCEGFFEWQTKGKEKIPHFTKRTDGKLMCLAGLWDSVKYKGETEELHTFTIITTSSSKYLSFLHDRMPVILPDQASMEAWLDTSSSEWSFKLAGLLKPFEEESGLVCYPVPKEVGKVGVQNADFLKPISQRKGNIMSFFQKQSRSQTQSSKPPASSLAETKATGMSSSKVVKSDDLSQPKALKTEDELGELISSRRTDESHKRSNDNEVESPQKLSTNPITTPTHKKIKIEPS</sequence>
<keyword evidence="5" id="KW-0190">Covalent protein-DNA linkage</keyword>
<keyword evidence="10" id="KW-1185">Reference proteome</keyword>
<dbReference type="Pfam" id="PF02586">
    <property type="entry name" value="SRAP"/>
    <property type="match status" value="1"/>
</dbReference>
<dbReference type="PANTHER" id="PTHR13604:SF0">
    <property type="entry name" value="ABASIC SITE PROCESSING PROTEIN HMCES"/>
    <property type="match status" value="1"/>
</dbReference>